<dbReference type="EMBL" id="JAAGWQ010000016">
    <property type="protein sequence ID" value="KAF5678706.1"/>
    <property type="molecule type" value="Genomic_DNA"/>
</dbReference>
<evidence type="ECO:0000313" key="2">
    <source>
        <dbReference type="Proteomes" id="UP000567885"/>
    </source>
</evidence>
<comment type="caution">
    <text evidence="1">The sequence shown here is derived from an EMBL/GenBank/DDBJ whole genome shotgun (WGS) entry which is preliminary data.</text>
</comment>
<name>A0A8H5X0C4_FUSHE</name>
<reference evidence="1 2" key="1">
    <citation type="submission" date="2020-05" db="EMBL/GenBank/DDBJ databases">
        <title>Identification and distribution of gene clusters putatively required for synthesis of sphingolipid metabolism inhibitors in phylogenetically diverse species of the filamentous fungus Fusarium.</title>
        <authorList>
            <person name="Kim H.-S."/>
            <person name="Busman M."/>
            <person name="Brown D.W."/>
            <person name="Divon H."/>
            <person name="Uhlig S."/>
            <person name="Proctor R.H."/>
        </authorList>
    </citation>
    <scope>NUCLEOTIDE SEQUENCE [LARGE SCALE GENOMIC DNA]</scope>
    <source>
        <strain evidence="1 2">NRRL 20693</strain>
    </source>
</reference>
<proteinExistence type="predicted"/>
<keyword evidence="2" id="KW-1185">Reference proteome</keyword>
<evidence type="ECO:0000313" key="1">
    <source>
        <dbReference type="EMBL" id="KAF5678706.1"/>
    </source>
</evidence>
<protein>
    <submittedName>
        <fullName evidence="1">Uncharacterized protein</fullName>
    </submittedName>
</protein>
<gene>
    <name evidence="1" type="ORF">FHETE_1147</name>
</gene>
<accession>A0A8H5X0C4</accession>
<sequence length="69" mass="8075">MCTYTHQFTKCENCMDILYEDNPVTQRCAAVKKGKTCTGRYQEEKDTIYVSKKNCENCIQREAKKKAKK</sequence>
<dbReference type="AlphaFoldDB" id="A0A8H5X0C4"/>
<dbReference type="Proteomes" id="UP000567885">
    <property type="component" value="Unassembled WGS sequence"/>
</dbReference>
<organism evidence="1 2">
    <name type="scientific">Fusarium heterosporum</name>
    <dbReference type="NCBI Taxonomy" id="42747"/>
    <lineage>
        <taxon>Eukaryota</taxon>
        <taxon>Fungi</taxon>
        <taxon>Dikarya</taxon>
        <taxon>Ascomycota</taxon>
        <taxon>Pezizomycotina</taxon>
        <taxon>Sordariomycetes</taxon>
        <taxon>Hypocreomycetidae</taxon>
        <taxon>Hypocreales</taxon>
        <taxon>Nectriaceae</taxon>
        <taxon>Fusarium</taxon>
        <taxon>Fusarium heterosporum species complex</taxon>
    </lineage>
</organism>